<reference evidence="2 3" key="1">
    <citation type="submission" date="2019-01" db="EMBL/GenBank/DDBJ databases">
        <authorList>
            <person name="Sayadi A."/>
        </authorList>
    </citation>
    <scope>NUCLEOTIDE SEQUENCE [LARGE SCALE GENOMIC DNA]</scope>
</reference>
<evidence type="ECO:0000313" key="3">
    <source>
        <dbReference type="Proteomes" id="UP000410492"/>
    </source>
</evidence>
<dbReference type="Proteomes" id="UP000410492">
    <property type="component" value="Unassembled WGS sequence"/>
</dbReference>
<evidence type="ECO:0000256" key="1">
    <source>
        <dbReference type="SAM" id="MobiDB-lite"/>
    </source>
</evidence>
<sequence>MEFQRHHPYVPAGMHLSWKYQHFLGSDSSGAFTVYARLCPYKHSATFVYGSDEFGTSQQPHDGSPRYTSPGGGPAAAPAGYYIGADGAPAPGQPTAAGGAAAAADWPPTPYTAYQTYEAYGLIPETDTAAGAGSQGLPPMSSLRPNGAAAQAATTTAAAAACTRRRLQWNQLVLAATARPPRRQFPRRPRSPPQPGWPRRPPPITPVPRRTPPTTHSPTDLLRDYTWAPAWKKDWMTP</sequence>
<organism evidence="2 3">
    <name type="scientific">Callosobruchus maculatus</name>
    <name type="common">Southern cowpea weevil</name>
    <name type="synonym">Pulse bruchid</name>
    <dbReference type="NCBI Taxonomy" id="64391"/>
    <lineage>
        <taxon>Eukaryota</taxon>
        <taxon>Metazoa</taxon>
        <taxon>Ecdysozoa</taxon>
        <taxon>Arthropoda</taxon>
        <taxon>Hexapoda</taxon>
        <taxon>Insecta</taxon>
        <taxon>Pterygota</taxon>
        <taxon>Neoptera</taxon>
        <taxon>Endopterygota</taxon>
        <taxon>Coleoptera</taxon>
        <taxon>Polyphaga</taxon>
        <taxon>Cucujiformia</taxon>
        <taxon>Chrysomeloidea</taxon>
        <taxon>Chrysomelidae</taxon>
        <taxon>Bruchinae</taxon>
        <taxon>Bruchini</taxon>
        <taxon>Callosobruchus</taxon>
    </lineage>
</organism>
<dbReference type="EMBL" id="CAACVG010000430">
    <property type="protein sequence ID" value="VEN34055.1"/>
    <property type="molecule type" value="Genomic_DNA"/>
</dbReference>
<evidence type="ECO:0000313" key="2">
    <source>
        <dbReference type="EMBL" id="VEN34055.1"/>
    </source>
</evidence>
<protein>
    <submittedName>
        <fullName evidence="2">Uncharacterized protein</fullName>
    </submittedName>
</protein>
<proteinExistence type="predicted"/>
<dbReference type="AlphaFoldDB" id="A0A653BGB4"/>
<feature type="compositionally biased region" description="Pro residues" evidence="1">
    <location>
        <begin position="191"/>
        <end position="211"/>
    </location>
</feature>
<name>A0A653BGB4_CALMS</name>
<keyword evidence="3" id="KW-1185">Reference proteome</keyword>
<dbReference type="OrthoDB" id="10034090at2759"/>
<gene>
    <name evidence="2" type="ORF">CALMAC_LOCUS383</name>
</gene>
<feature type="compositionally biased region" description="Basic residues" evidence="1">
    <location>
        <begin position="180"/>
        <end position="190"/>
    </location>
</feature>
<feature type="region of interest" description="Disordered" evidence="1">
    <location>
        <begin position="53"/>
        <end position="73"/>
    </location>
</feature>
<accession>A0A653BGB4</accession>
<feature type="region of interest" description="Disordered" evidence="1">
    <location>
        <begin position="177"/>
        <end position="223"/>
    </location>
</feature>